<organism evidence="2 3">
    <name type="scientific">Quercus suber</name>
    <name type="common">Cork oak</name>
    <dbReference type="NCBI Taxonomy" id="58331"/>
    <lineage>
        <taxon>Eukaryota</taxon>
        <taxon>Viridiplantae</taxon>
        <taxon>Streptophyta</taxon>
        <taxon>Embryophyta</taxon>
        <taxon>Tracheophyta</taxon>
        <taxon>Spermatophyta</taxon>
        <taxon>Magnoliopsida</taxon>
        <taxon>eudicotyledons</taxon>
        <taxon>Gunneridae</taxon>
        <taxon>Pentapetalae</taxon>
        <taxon>rosids</taxon>
        <taxon>fabids</taxon>
        <taxon>Fagales</taxon>
        <taxon>Fagaceae</taxon>
        <taxon>Quercus</taxon>
    </lineage>
</organism>
<accession>A0AAW0IVN9</accession>
<gene>
    <name evidence="2" type="ORF">CFP56_041356</name>
</gene>
<dbReference type="SUPFAM" id="SSF48403">
    <property type="entry name" value="Ankyrin repeat"/>
    <property type="match status" value="1"/>
</dbReference>
<evidence type="ECO:0000313" key="2">
    <source>
        <dbReference type="EMBL" id="KAK7818454.1"/>
    </source>
</evidence>
<dbReference type="Gene3D" id="1.25.40.20">
    <property type="entry name" value="Ankyrin repeat-containing domain"/>
    <property type="match status" value="1"/>
</dbReference>
<dbReference type="PROSITE" id="PS50088">
    <property type="entry name" value="ANK_REPEAT"/>
    <property type="match status" value="1"/>
</dbReference>
<dbReference type="PANTHER" id="PTHR24121">
    <property type="entry name" value="NO MECHANORECEPTOR POTENTIAL C, ISOFORM D-RELATED"/>
    <property type="match status" value="1"/>
</dbReference>
<sequence length="187" mass="20806">MFLVAPSPKPSTDSGDAKMKIKALILRDAEERELSIPKRVPQKSSMDPNLYKAVKSKDIDFIKIIAQDTEQPSLSDKTPELNTILHLATASSDDDHQFVQATLEIQLCQKFVTEKNSNGDLPLHVAASAGNMQIVELLVKLSNEQLEDHCDCVPLVEKNMEENTPLHLALIKKFQVGRNSALKAKYN</sequence>
<dbReference type="EMBL" id="PKMF04000827">
    <property type="protein sequence ID" value="KAK7818454.1"/>
    <property type="molecule type" value="Genomic_DNA"/>
</dbReference>
<reference evidence="2 3" key="1">
    <citation type="journal article" date="2018" name="Sci. Data">
        <title>The draft genome sequence of cork oak.</title>
        <authorList>
            <person name="Ramos A.M."/>
            <person name="Usie A."/>
            <person name="Barbosa P."/>
            <person name="Barros P.M."/>
            <person name="Capote T."/>
            <person name="Chaves I."/>
            <person name="Simoes F."/>
            <person name="Abreu I."/>
            <person name="Carrasquinho I."/>
            <person name="Faro C."/>
            <person name="Guimaraes J.B."/>
            <person name="Mendonca D."/>
            <person name="Nobrega F."/>
            <person name="Rodrigues L."/>
            <person name="Saibo N.J.M."/>
            <person name="Varela M.C."/>
            <person name="Egas C."/>
            <person name="Matos J."/>
            <person name="Miguel C.M."/>
            <person name="Oliveira M.M."/>
            <person name="Ricardo C.P."/>
            <person name="Goncalves S."/>
        </authorList>
    </citation>
    <scope>NUCLEOTIDE SEQUENCE [LARGE SCALE GENOMIC DNA]</scope>
    <source>
        <strain evidence="3">cv. HL8</strain>
    </source>
</reference>
<dbReference type="PANTHER" id="PTHR24121:SF21">
    <property type="entry name" value="ANKYRIN REPEAT FAMILY PROTEIN"/>
    <property type="match status" value="1"/>
</dbReference>
<dbReference type="Pfam" id="PF12796">
    <property type="entry name" value="Ank_2"/>
    <property type="match status" value="1"/>
</dbReference>
<proteinExistence type="predicted"/>
<name>A0AAW0IVN9_QUESU</name>
<evidence type="ECO:0000256" key="1">
    <source>
        <dbReference type="PROSITE-ProRule" id="PRU00023"/>
    </source>
</evidence>
<dbReference type="Proteomes" id="UP000237347">
    <property type="component" value="Unassembled WGS sequence"/>
</dbReference>
<protein>
    <submittedName>
        <fullName evidence="2">Uncharacterized protein</fullName>
    </submittedName>
</protein>
<dbReference type="InterPro" id="IPR002110">
    <property type="entry name" value="Ankyrin_rpt"/>
</dbReference>
<keyword evidence="3" id="KW-1185">Reference proteome</keyword>
<dbReference type="InterPro" id="IPR036770">
    <property type="entry name" value="Ankyrin_rpt-contain_sf"/>
</dbReference>
<feature type="repeat" description="ANK" evidence="1">
    <location>
        <begin position="118"/>
        <end position="140"/>
    </location>
</feature>
<evidence type="ECO:0000313" key="3">
    <source>
        <dbReference type="Proteomes" id="UP000237347"/>
    </source>
</evidence>
<comment type="caution">
    <text evidence="2">The sequence shown here is derived from an EMBL/GenBank/DDBJ whole genome shotgun (WGS) entry which is preliminary data.</text>
</comment>
<dbReference type="AlphaFoldDB" id="A0AAW0IVN9"/>
<dbReference type="PROSITE" id="PS50297">
    <property type="entry name" value="ANK_REP_REGION"/>
    <property type="match status" value="1"/>
</dbReference>
<keyword evidence="1" id="KW-0040">ANK repeat</keyword>